<dbReference type="EMBL" id="ACXX02000002">
    <property type="protein sequence ID" value="EGD49184.1"/>
    <property type="molecule type" value="Genomic_DNA"/>
</dbReference>
<reference evidence="2" key="1">
    <citation type="submission" date="2009-07" db="EMBL/GenBank/DDBJ databases">
        <authorList>
            <consortium name="US DOE Joint Genome Institute (JGI-PGF)"/>
            <person name="Lucas S."/>
            <person name="Copeland A."/>
            <person name="Lapidus A."/>
            <person name="Glavina del Rio T."/>
            <person name="Tice H."/>
            <person name="Bruce D."/>
            <person name="Goodwin L."/>
            <person name="Pitluck S."/>
            <person name="Larimer F."/>
            <person name="Land M.L."/>
            <person name="Mouttaki H."/>
            <person name="He Z."/>
            <person name="Zhou J."/>
            <person name="Hemme C.L."/>
        </authorList>
    </citation>
    <scope>NUCLEOTIDE SEQUENCE</scope>
    <source>
        <strain evidence="2">DSM 2782</strain>
    </source>
</reference>
<evidence type="ECO:0000313" key="3">
    <source>
        <dbReference type="Proteomes" id="UP000003860"/>
    </source>
</evidence>
<gene>
    <name evidence="2" type="ORF">Cpap_3614</name>
</gene>
<keyword evidence="1" id="KW-0472">Membrane</keyword>
<keyword evidence="3" id="KW-1185">Reference proteome</keyword>
<evidence type="ECO:0000313" key="2">
    <source>
        <dbReference type="EMBL" id="EGD49184.1"/>
    </source>
</evidence>
<name>F1T9K2_9FIRM</name>
<keyword evidence="1" id="KW-1133">Transmembrane helix</keyword>
<comment type="caution">
    <text evidence="2">The sequence shown here is derived from an EMBL/GenBank/DDBJ whole genome shotgun (WGS) entry which is preliminary data.</text>
</comment>
<dbReference type="Proteomes" id="UP000003860">
    <property type="component" value="Unassembled WGS sequence"/>
</dbReference>
<proteinExistence type="predicted"/>
<dbReference type="AlphaFoldDB" id="F1T9K2"/>
<keyword evidence="1" id="KW-0812">Transmembrane</keyword>
<sequence length="262" mass="29827">MKVGDNIKAWKKDFETKWDSCEKQKDPLKCAVKILSSIILSETATDKDNGKVIDACTDYFSESFEPLYINENKKKGGLRMKGLFIAGLAIVGISMIFIYQRKYNNDQKKNPPEIERNEKIEKVDNVYKPSHTPNQNVLILVLRAGNESCLNTLKENMRLSAEVYDELYKATRYLWVGNANQFNNSKIINWFDESNNQTQASSLDVYLIKLALEKNYSGLLQSADGQARLSAFKQLCQDGAKIEEFSPRVSNAAYGTTEVYEK</sequence>
<dbReference type="eggNOG" id="ENOG50326C8">
    <property type="taxonomic scope" value="Bacteria"/>
</dbReference>
<evidence type="ECO:0000256" key="1">
    <source>
        <dbReference type="SAM" id="Phobius"/>
    </source>
</evidence>
<accession>F1T9K2</accession>
<reference evidence="2" key="2">
    <citation type="submission" date="2011-01" db="EMBL/GenBank/DDBJ databases">
        <title>The Non-contiguous Finished genome of Clostridium papyrosolvens.</title>
        <authorList>
            <person name="Lucas S."/>
            <person name="Copeland A."/>
            <person name="Lapidus A."/>
            <person name="Cheng J.-F."/>
            <person name="Goodwin L."/>
            <person name="Pitluck S."/>
            <person name="Misra M."/>
            <person name="Chertkov O."/>
            <person name="Detter J.C."/>
            <person name="Han C."/>
            <person name="Tapia R."/>
            <person name="Land M."/>
            <person name="Hauser L."/>
            <person name="Kyrpides N."/>
            <person name="Ivanova N."/>
            <person name="Pagani I."/>
            <person name="Mouttaki H."/>
            <person name="He Z."/>
            <person name="Zhou J."/>
            <person name="Hemme C.L."/>
            <person name="Woyke T."/>
        </authorList>
    </citation>
    <scope>NUCLEOTIDE SEQUENCE [LARGE SCALE GENOMIC DNA]</scope>
    <source>
        <strain evidence="2">DSM 2782</strain>
    </source>
</reference>
<organism evidence="2 3">
    <name type="scientific">Ruminiclostridium papyrosolvens DSM 2782</name>
    <dbReference type="NCBI Taxonomy" id="588581"/>
    <lineage>
        <taxon>Bacteria</taxon>
        <taxon>Bacillati</taxon>
        <taxon>Bacillota</taxon>
        <taxon>Clostridia</taxon>
        <taxon>Eubacteriales</taxon>
        <taxon>Oscillospiraceae</taxon>
        <taxon>Ruminiclostridium</taxon>
    </lineage>
</organism>
<dbReference type="OrthoDB" id="2079639at2"/>
<dbReference type="STRING" id="588581.Cpap_3614"/>
<dbReference type="RefSeq" id="WP_004617385.1">
    <property type="nucleotide sequence ID" value="NZ_ACXX02000002.1"/>
</dbReference>
<protein>
    <submittedName>
        <fullName evidence="2">Uncharacterized protein</fullName>
    </submittedName>
</protein>
<feature type="transmembrane region" description="Helical" evidence="1">
    <location>
        <begin position="82"/>
        <end position="99"/>
    </location>
</feature>